<dbReference type="EMBL" id="FQZY01000080">
    <property type="protein sequence ID" value="SHK73861.1"/>
    <property type="molecule type" value="Genomic_DNA"/>
</dbReference>
<dbReference type="InterPro" id="IPR025641">
    <property type="entry name" value="DUF4340"/>
</dbReference>
<organism evidence="3 4">
    <name type="scientific">Hespellia stercorisuis DSM 15480</name>
    <dbReference type="NCBI Taxonomy" id="1121950"/>
    <lineage>
        <taxon>Bacteria</taxon>
        <taxon>Bacillati</taxon>
        <taxon>Bacillota</taxon>
        <taxon>Clostridia</taxon>
        <taxon>Lachnospirales</taxon>
        <taxon>Lachnospiraceae</taxon>
        <taxon>Hespellia</taxon>
    </lineage>
</organism>
<feature type="domain" description="DUF4340" evidence="2">
    <location>
        <begin position="76"/>
        <end position="213"/>
    </location>
</feature>
<feature type="domain" description="DUF4340" evidence="2">
    <location>
        <begin position="221"/>
        <end position="293"/>
    </location>
</feature>
<dbReference type="Pfam" id="PF14238">
    <property type="entry name" value="DUF4340"/>
    <property type="match status" value="2"/>
</dbReference>
<dbReference type="STRING" id="1121950.SAMN02745243_03632"/>
<keyword evidence="1" id="KW-0812">Transmembrane</keyword>
<name>A0A1M6UXK5_9FIRM</name>
<evidence type="ECO:0000313" key="3">
    <source>
        <dbReference type="EMBL" id="SHK73861.1"/>
    </source>
</evidence>
<protein>
    <recommendedName>
        <fullName evidence="2">DUF4340 domain-containing protein</fullName>
    </recommendedName>
</protein>
<keyword evidence="1" id="KW-0472">Membrane</keyword>
<dbReference type="AlphaFoldDB" id="A0A1M6UXK5"/>
<accession>A0A1M6UXK5</accession>
<evidence type="ECO:0000313" key="4">
    <source>
        <dbReference type="Proteomes" id="UP000184301"/>
    </source>
</evidence>
<reference evidence="3 4" key="1">
    <citation type="submission" date="2016-11" db="EMBL/GenBank/DDBJ databases">
        <authorList>
            <person name="Jaros S."/>
            <person name="Januszkiewicz K."/>
            <person name="Wedrychowicz H."/>
        </authorList>
    </citation>
    <scope>NUCLEOTIDE SEQUENCE [LARGE SCALE GENOMIC DNA]</scope>
    <source>
        <strain evidence="3 4">DSM 15480</strain>
    </source>
</reference>
<feature type="transmembrane region" description="Helical" evidence="1">
    <location>
        <begin position="12"/>
        <end position="30"/>
    </location>
</feature>
<keyword evidence="1" id="KW-1133">Transmembrane helix</keyword>
<dbReference type="RefSeq" id="WP_073112941.1">
    <property type="nucleotide sequence ID" value="NZ_FQZY01000080.1"/>
</dbReference>
<evidence type="ECO:0000256" key="1">
    <source>
        <dbReference type="SAM" id="Phobius"/>
    </source>
</evidence>
<dbReference type="Proteomes" id="UP000184301">
    <property type="component" value="Unassembled WGS sequence"/>
</dbReference>
<sequence>MTWNKNTKVMAGLLGALILLVVVYFGITAWNNKQQEKKDAKAEAEKIYVTDVAEVTEVTYDAGSGALSFAKEDDDWHYADNKDYPLDQSYVKTIADTFGKLEADRELTDGDSLADYGLEQPAYQVQLTGSDGTKSVVYIGNATGDYYYVTVDDTKKVYTVSASVVSDIQHTLEDMTKLDTFPTIGSGNLTKVEITENAKTTVYDVSNDDDTESIAAVAGGLGAVSLDTVAVYPDQELDLAKYGLDEAKRITEKVTYTSDDKEQTYTFYIGSEDGAGNRYLMVQDSDIVYTITTAVCSNVLNQGE</sequence>
<gene>
    <name evidence="3" type="ORF">SAMN02745243_03632</name>
</gene>
<evidence type="ECO:0000259" key="2">
    <source>
        <dbReference type="Pfam" id="PF14238"/>
    </source>
</evidence>
<proteinExistence type="predicted"/>
<keyword evidence="4" id="KW-1185">Reference proteome</keyword>